<organism evidence="1 2">
    <name type="scientific">Enterococcus faecium</name>
    <name type="common">Streptococcus faecium</name>
    <dbReference type="NCBI Taxonomy" id="1352"/>
    <lineage>
        <taxon>Bacteria</taxon>
        <taxon>Bacillati</taxon>
        <taxon>Bacillota</taxon>
        <taxon>Bacilli</taxon>
        <taxon>Lactobacillales</taxon>
        <taxon>Enterococcaceae</taxon>
        <taxon>Enterococcus</taxon>
    </lineage>
</organism>
<evidence type="ECO:0000313" key="1">
    <source>
        <dbReference type="EMBL" id="OOL79602.1"/>
    </source>
</evidence>
<evidence type="ECO:0000313" key="2">
    <source>
        <dbReference type="Proteomes" id="UP000191171"/>
    </source>
</evidence>
<gene>
    <name evidence="1" type="ORF">B1P95_15755</name>
</gene>
<feature type="non-terminal residue" evidence="1">
    <location>
        <position position="85"/>
    </location>
</feature>
<protein>
    <submittedName>
        <fullName evidence="1">Uncharacterized protein</fullName>
    </submittedName>
</protein>
<dbReference type="Proteomes" id="UP000191171">
    <property type="component" value="Unassembled WGS sequence"/>
</dbReference>
<dbReference type="EMBL" id="MVGJ01000240">
    <property type="protein sequence ID" value="OOL79602.1"/>
    <property type="molecule type" value="Genomic_DNA"/>
</dbReference>
<name>A0A1S8KIV3_ENTFC</name>
<proteinExistence type="predicted"/>
<dbReference type="AlphaFoldDB" id="A0A1S8KIV3"/>
<reference evidence="1 2" key="1">
    <citation type="submission" date="2017-02" db="EMBL/GenBank/DDBJ databases">
        <title>Clonality and virulence of isolates of VRE in Hematopoietic Stem Cell Transplanted (HSCT) patients.</title>
        <authorList>
            <person name="Marchi A.P."/>
            <person name="Martins R.C."/>
            <person name="Marie S.K."/>
            <person name="Levin A.S."/>
            <person name="Costa S.F."/>
        </authorList>
    </citation>
    <scope>NUCLEOTIDE SEQUENCE [LARGE SCALE GENOMIC DNA]</scope>
    <source>
        <strain evidence="1 2">LIM1759</strain>
    </source>
</reference>
<comment type="caution">
    <text evidence="1">The sequence shown here is derived from an EMBL/GenBank/DDBJ whole genome shotgun (WGS) entry which is preliminary data.</text>
</comment>
<accession>A0A1S8KIV3</accession>
<sequence>MAKNSWELKINGHDELLVRMERYSSESERLINEALKSKGSAIAVDRITEKIPVSEADLRRGHQHAKNSRPLKTQYINLGFIIRPT</sequence>